<keyword evidence="3" id="KW-0809">Transit peptide</keyword>
<dbReference type="Gene3D" id="1.25.70.10">
    <property type="entry name" value="Transcription termination factor 3, mitochondrial"/>
    <property type="match status" value="2"/>
</dbReference>
<evidence type="ECO:0000256" key="3">
    <source>
        <dbReference type="ARBA" id="ARBA00022946"/>
    </source>
</evidence>
<dbReference type="Pfam" id="PF02536">
    <property type="entry name" value="mTERF"/>
    <property type="match status" value="2"/>
</dbReference>
<dbReference type="InterPro" id="IPR003690">
    <property type="entry name" value="MTERF"/>
</dbReference>
<dbReference type="Proteomes" id="UP000663760">
    <property type="component" value="Chromosome 2"/>
</dbReference>
<dbReference type="GO" id="GO:0003676">
    <property type="term" value="F:nucleic acid binding"/>
    <property type="evidence" value="ECO:0007669"/>
    <property type="project" value="InterPro"/>
</dbReference>
<dbReference type="SMART" id="SM00733">
    <property type="entry name" value="Mterf"/>
    <property type="match status" value="4"/>
</dbReference>
<keyword evidence="2" id="KW-0804">Transcription</keyword>
<organism evidence="4 5">
    <name type="scientific">Spirodela intermedia</name>
    <name type="common">Intermediate duckweed</name>
    <dbReference type="NCBI Taxonomy" id="51605"/>
    <lineage>
        <taxon>Eukaryota</taxon>
        <taxon>Viridiplantae</taxon>
        <taxon>Streptophyta</taxon>
        <taxon>Embryophyta</taxon>
        <taxon>Tracheophyta</taxon>
        <taxon>Spermatophyta</taxon>
        <taxon>Magnoliopsida</taxon>
        <taxon>Liliopsida</taxon>
        <taxon>Araceae</taxon>
        <taxon>Lemnoideae</taxon>
        <taxon>Spirodela</taxon>
    </lineage>
</organism>
<dbReference type="OrthoDB" id="899381at2759"/>
<dbReference type="InterPro" id="IPR038538">
    <property type="entry name" value="MTERF_sf"/>
</dbReference>
<evidence type="ECO:0000256" key="1">
    <source>
        <dbReference type="ARBA" id="ARBA00007692"/>
    </source>
</evidence>
<protein>
    <submittedName>
        <fullName evidence="4">Uncharacterized protein</fullName>
    </submittedName>
</protein>
<keyword evidence="2" id="KW-0806">Transcription termination</keyword>
<dbReference type="GO" id="GO:0006353">
    <property type="term" value="P:DNA-templated transcription termination"/>
    <property type="evidence" value="ECO:0007669"/>
    <property type="project" value="UniProtKB-KW"/>
</dbReference>
<evidence type="ECO:0000313" key="4">
    <source>
        <dbReference type="EMBL" id="CAA7391983.1"/>
    </source>
</evidence>
<evidence type="ECO:0000256" key="2">
    <source>
        <dbReference type="ARBA" id="ARBA00022472"/>
    </source>
</evidence>
<reference evidence="4" key="1">
    <citation type="submission" date="2020-02" db="EMBL/GenBank/DDBJ databases">
        <authorList>
            <person name="Scholz U."/>
            <person name="Mascher M."/>
            <person name="Fiebig A."/>
        </authorList>
    </citation>
    <scope>NUCLEOTIDE SEQUENCE</scope>
</reference>
<keyword evidence="2" id="KW-0805">Transcription regulation</keyword>
<accession>A0A7I8K4P7</accession>
<dbReference type="AlphaFoldDB" id="A0A7I8K4P7"/>
<proteinExistence type="inferred from homology"/>
<name>A0A7I8K4P7_SPIIN</name>
<dbReference type="EMBL" id="LR746265">
    <property type="protein sequence ID" value="CAA7391983.1"/>
    <property type="molecule type" value="Genomic_DNA"/>
</dbReference>
<dbReference type="PANTHER" id="PTHR13068">
    <property type="entry name" value="CGI-12 PROTEIN-RELATED"/>
    <property type="match status" value="1"/>
</dbReference>
<dbReference type="PANTHER" id="PTHR13068:SF113">
    <property type="entry name" value="TRANSCRIPTION TERMINATION FACTOR MTEF18, MITOCHONDRIAL"/>
    <property type="match status" value="1"/>
</dbReference>
<gene>
    <name evidence="4" type="ORF">SI8410_02003182</name>
</gene>
<sequence length="583" mass="65782">MRSAVSSSSFFGFLVSVSRRAFSSGDGASGVRRLKNVPSRHRAAALCHARSVLTEYLHVTRSLQFCHAENIAANSPACLSSLLSRLRFPDDPSQLPGALRRFLSFRPINEFDFFFESIGLPPLRSACASGHGGGFFLSEDTRLVSAVSALVRFGFPWTKLGILYRECSSIFSEHADELGDLLISYENLGFDKVAVIGICLAFPSVLAVDGISSGREIPALLEDLKRVISDFHTEGSAEENVEAYFRLCRRIRVFYNLGCEKGAMGELLAASRDLFLQIDEDDLSRKVDFFCRLGMSGDEVGLFVLRRPEVLQLDLENPSLRMPDYLKQIGLCEEELDSVFLKYPYAMGKNRLGNLPGVLRAVDLSEFFVRKIRNGGHRYLSPDSDLRISDDEVAEDNDFQHELAKTRRVTKSNLVTNKLEFLLGIGFGENKITLKSLRQLNSTKAQLKERFDCLLEMGLEYSMICRMVSATPKLLNQNADMLRVKIDHLRNNLGCSLEYLNNFPAYLCFNLENRVKPRYRILNWLKEVGLLKKTYSPATILATSEKKFIGCLLEIHPAAPKQWFEVFSRNHSKEHLRNYDSDG</sequence>
<evidence type="ECO:0000313" key="5">
    <source>
        <dbReference type="Proteomes" id="UP000663760"/>
    </source>
</evidence>
<keyword evidence="5" id="KW-1185">Reference proteome</keyword>
<comment type="similarity">
    <text evidence="1">Belongs to the mTERF family.</text>
</comment>